<protein>
    <submittedName>
        <fullName evidence="2">Carnitine dehydratase</fullName>
    </submittedName>
</protein>
<dbReference type="Pfam" id="PF02515">
    <property type="entry name" value="CoA_transf_3"/>
    <property type="match status" value="1"/>
</dbReference>
<gene>
    <name evidence="2" type="ORF">CM19_07085</name>
</gene>
<keyword evidence="3" id="KW-1185">Reference proteome</keyword>
<dbReference type="Proteomes" id="UP000024332">
    <property type="component" value="Unassembled WGS sequence"/>
</dbReference>
<dbReference type="PANTHER" id="PTHR48207">
    <property type="entry name" value="SUCCINATE--HYDROXYMETHYLGLUTARATE COA-TRANSFERASE"/>
    <property type="match status" value="1"/>
</dbReference>
<dbReference type="SUPFAM" id="SSF89796">
    <property type="entry name" value="CoA-transferase family III (CaiB/BaiF)"/>
    <property type="match status" value="1"/>
</dbReference>
<reference evidence="2 3" key="1">
    <citation type="submission" date="2014-03" db="EMBL/GenBank/DDBJ databases">
        <title>Draft genome sequence of the novel thermoacidophilic archaea Acidianus copahuensis ALE1 strain, isolated from Copahue volcanic area in Neuquen Argentina.</title>
        <authorList>
            <person name="Urbieta M.S."/>
            <person name="Rascovan N."/>
            <person name="Castro C."/>
            <person name="Revale S."/>
            <person name="Giaveno M.A."/>
            <person name="Vazquez M.P."/>
            <person name="Donati E.R."/>
        </authorList>
    </citation>
    <scope>NUCLEOTIDE SEQUENCE [LARGE SCALE GENOMIC DNA]</scope>
    <source>
        <strain evidence="2 3">ALE1</strain>
    </source>
</reference>
<dbReference type="GO" id="GO:0008410">
    <property type="term" value="F:CoA-transferase activity"/>
    <property type="evidence" value="ECO:0007669"/>
    <property type="project" value="TreeGrafter"/>
</dbReference>
<name>A0A031LM22_9CREN</name>
<accession>A0A031LM22</accession>
<dbReference type="PANTHER" id="PTHR48207:SF3">
    <property type="entry name" value="SUCCINATE--HYDROXYMETHYLGLUTARATE COA-TRANSFERASE"/>
    <property type="match status" value="1"/>
</dbReference>
<keyword evidence="1" id="KW-0808">Transferase</keyword>
<dbReference type="InterPro" id="IPR003673">
    <property type="entry name" value="CoA-Trfase_fam_III"/>
</dbReference>
<comment type="caution">
    <text evidence="2">The sequence shown here is derived from an EMBL/GenBank/DDBJ whole genome shotgun (WGS) entry which is preliminary data.</text>
</comment>
<dbReference type="AlphaFoldDB" id="A0A031LM22"/>
<dbReference type="InterPro" id="IPR050483">
    <property type="entry name" value="CoA-transferase_III_domain"/>
</dbReference>
<evidence type="ECO:0000256" key="1">
    <source>
        <dbReference type="ARBA" id="ARBA00022679"/>
    </source>
</evidence>
<proteinExistence type="predicted"/>
<dbReference type="Gene3D" id="3.40.50.10540">
    <property type="entry name" value="Crotonobetainyl-coa:carnitine coa-transferase, domain 1"/>
    <property type="match status" value="1"/>
</dbReference>
<dbReference type="EMBL" id="JFZT01000040">
    <property type="protein sequence ID" value="EZQ06703.1"/>
    <property type="molecule type" value="Genomic_DNA"/>
</dbReference>
<organism evidence="2 3">
    <name type="scientific">Candidatus Acidianus copahuensis</name>
    <dbReference type="NCBI Taxonomy" id="1160895"/>
    <lineage>
        <taxon>Archaea</taxon>
        <taxon>Thermoproteota</taxon>
        <taxon>Thermoprotei</taxon>
        <taxon>Sulfolobales</taxon>
        <taxon>Sulfolobaceae</taxon>
        <taxon>Acidianus</taxon>
    </lineage>
</organism>
<dbReference type="InterPro" id="IPR023606">
    <property type="entry name" value="CoA-Trfase_III_dom_1_sf"/>
</dbReference>
<dbReference type="InterPro" id="IPR044855">
    <property type="entry name" value="CoA-Trfase_III_dom3_sf"/>
</dbReference>
<sequence>MTGNLRVLELGNNISAPLIGQILADLGLDVIKVEPPNGDDRRSVKPEVNGISLYFASTNRGKRSVVINLKTTEGYNIINKLIRTSDVIITNYRPSALKRLRVDYESVKKINDRIIYCSITGFGNFSAEADRPAYDATILALSGLLDMTGDENGPPAKFATSIADITTALLGAISVLWALNKGGPAFIDVPMIYTQFYLTLEDAYMFLNAGVIPKRTGSSHRYLVPYQAFKTTDGYIYLAVFNDEQYNRLCKALNRDDLLKFNIISKRLENKAFIVSELQKIFQNNNNEYWINFLSKIDVPVAPVLNLGEAFEKYGKNLTYERNGIKYINFPVNSDKLNVGRKSYAPRLGQHTKEVLLELGYDENDIEDLAKRGIVYKEG</sequence>
<evidence type="ECO:0000313" key="2">
    <source>
        <dbReference type="EMBL" id="EZQ06703.1"/>
    </source>
</evidence>
<dbReference type="Gene3D" id="3.30.1540.10">
    <property type="entry name" value="formyl-coa transferase, domain 3"/>
    <property type="match status" value="1"/>
</dbReference>
<dbReference type="RefSeq" id="WP_235185640.1">
    <property type="nucleotide sequence ID" value="NZ_JFZT01000040.1"/>
</dbReference>
<dbReference type="STRING" id="1160895.CM19_07085"/>
<evidence type="ECO:0000313" key="3">
    <source>
        <dbReference type="Proteomes" id="UP000024332"/>
    </source>
</evidence>